<dbReference type="Proteomes" id="UP001189429">
    <property type="component" value="Unassembled WGS sequence"/>
</dbReference>
<feature type="non-terminal residue" evidence="1">
    <location>
        <position position="1"/>
    </location>
</feature>
<reference evidence="1" key="1">
    <citation type="submission" date="2023-10" db="EMBL/GenBank/DDBJ databases">
        <authorList>
            <person name="Chen Y."/>
            <person name="Shah S."/>
            <person name="Dougan E. K."/>
            <person name="Thang M."/>
            <person name="Chan C."/>
        </authorList>
    </citation>
    <scope>NUCLEOTIDE SEQUENCE [LARGE SCALE GENOMIC DNA]</scope>
</reference>
<gene>
    <name evidence="1" type="ORF">PCOR1329_LOCUS25231</name>
</gene>
<accession>A0ABN9RZV2</accession>
<comment type="caution">
    <text evidence="1">The sequence shown here is derived from an EMBL/GenBank/DDBJ whole genome shotgun (WGS) entry which is preliminary data.</text>
</comment>
<evidence type="ECO:0000313" key="2">
    <source>
        <dbReference type="Proteomes" id="UP001189429"/>
    </source>
</evidence>
<name>A0ABN9RZV2_9DINO</name>
<sequence length="341" mass="36117">AADGSILAAAGIEVLWDAPVGAGSDDPLGGLLGPALSLGDVLPVVGMPALFGSGHRALFFKLRISSMWLEEKTFTGSPRAHTWNAFYASFDGSRSYTVTKVLVHATAADVEADRTTWWQRAGNRLADEAAKEGAKLALTDDQLDLAYGLDLIARQAMIFTGKLHARMVDRKLLDHASDVVLEFSEPEAGYEQPGASGGHAAEASWGAAGAAVVALAAARASAEGDEPPAARRPRQPWSIGGHAIVERAVTGPGTDGTTMVHCVKCYAYAHQRMQGILGPCGTGAGREPQTGRIRRGLFPNVKGGRGAWRLGEQLFHSEAWQKEIQPEAFAPRRPRGQPGHG</sequence>
<protein>
    <submittedName>
        <fullName evidence="1">Uncharacterized protein</fullName>
    </submittedName>
</protein>
<organism evidence="1 2">
    <name type="scientific">Prorocentrum cordatum</name>
    <dbReference type="NCBI Taxonomy" id="2364126"/>
    <lineage>
        <taxon>Eukaryota</taxon>
        <taxon>Sar</taxon>
        <taxon>Alveolata</taxon>
        <taxon>Dinophyceae</taxon>
        <taxon>Prorocentrales</taxon>
        <taxon>Prorocentraceae</taxon>
        <taxon>Prorocentrum</taxon>
    </lineage>
</organism>
<dbReference type="EMBL" id="CAUYUJ010008792">
    <property type="protein sequence ID" value="CAK0824980.1"/>
    <property type="molecule type" value="Genomic_DNA"/>
</dbReference>
<evidence type="ECO:0000313" key="1">
    <source>
        <dbReference type="EMBL" id="CAK0824980.1"/>
    </source>
</evidence>
<keyword evidence="2" id="KW-1185">Reference proteome</keyword>
<proteinExistence type="predicted"/>